<organism evidence="1">
    <name type="scientific">Tetraselmis sp. GSL018</name>
    <dbReference type="NCBI Taxonomy" id="582737"/>
    <lineage>
        <taxon>Eukaryota</taxon>
        <taxon>Viridiplantae</taxon>
        <taxon>Chlorophyta</taxon>
        <taxon>core chlorophytes</taxon>
        <taxon>Chlorodendrophyceae</taxon>
        <taxon>Chlorodendrales</taxon>
        <taxon>Chlorodendraceae</taxon>
        <taxon>Tetraselmis</taxon>
    </lineage>
</organism>
<name>A0A061SK79_9CHLO</name>
<evidence type="ECO:0000313" key="1">
    <source>
        <dbReference type="EMBL" id="JAC84683.1"/>
    </source>
</evidence>
<accession>A0A061SK79</accession>
<sequence>MVCLVLPVHDIDSRGETLSICELATTGAFLNFASNFLARGITVITKVFSRSNSLSTKVRMMPRPAACEKKLEYVQRTNGGSTGVPSSRLYLTKLPTHPGDPPPVWLSFVKPSRQRGTGKPIQKFGAVWFIVYRISSRICDALAF</sequence>
<gene>
    <name evidence="1" type="ORF">TSPGSL018_400</name>
</gene>
<proteinExistence type="predicted"/>
<dbReference type="AlphaFoldDB" id="A0A061SK79"/>
<protein>
    <submittedName>
        <fullName evidence="1">Uncharacterized protein</fullName>
    </submittedName>
</protein>
<dbReference type="EMBL" id="GBEZ01000182">
    <property type="protein sequence ID" value="JAC84683.1"/>
    <property type="molecule type" value="Transcribed_RNA"/>
</dbReference>
<reference evidence="1" key="1">
    <citation type="submission" date="2014-05" db="EMBL/GenBank/DDBJ databases">
        <title>The transcriptome of the halophilic microalga Tetraselmis sp. GSL018 isolated from the Great Salt Lake, Utah.</title>
        <authorList>
            <person name="Jinkerson R.E."/>
            <person name="D'Adamo S."/>
            <person name="Posewitz M.C."/>
        </authorList>
    </citation>
    <scope>NUCLEOTIDE SEQUENCE</scope>
    <source>
        <strain evidence="1">GSL018</strain>
    </source>
</reference>